<evidence type="ECO:0000256" key="8">
    <source>
        <dbReference type="ARBA" id="ARBA00022982"/>
    </source>
</evidence>
<evidence type="ECO:0000256" key="4">
    <source>
        <dbReference type="ARBA" id="ARBA00014689"/>
    </source>
</evidence>
<comment type="caution">
    <text evidence="18">The sequence shown here is derived from an EMBL/GenBank/DDBJ whole genome shotgun (WGS) entry which is preliminary data.</text>
</comment>
<keyword evidence="19" id="KW-1185">Reference proteome</keyword>
<dbReference type="EMBL" id="VCPD01000002">
    <property type="protein sequence ID" value="TMV08453.1"/>
    <property type="molecule type" value="Genomic_DNA"/>
</dbReference>
<keyword evidence="6" id="KW-1003">Cell membrane</keyword>
<dbReference type="PANTHER" id="PTHR36835">
    <property type="entry name" value="CYTOCHROME BO(3) UBIQUINOL OXIDASE SUBUNIT 4"/>
    <property type="match status" value="1"/>
</dbReference>
<dbReference type="RefSeq" id="WP_138840484.1">
    <property type="nucleotide sequence ID" value="NZ_VCPD01000002.1"/>
</dbReference>
<keyword evidence="8" id="KW-0249">Electron transport</keyword>
<dbReference type="NCBIfam" id="TIGR02847">
    <property type="entry name" value="CyoD"/>
    <property type="match status" value="1"/>
</dbReference>
<comment type="subcellular location">
    <subcellularLocation>
        <location evidence="1">Cell membrane</location>
        <topology evidence="1">Multi-pass membrane protein</topology>
    </subcellularLocation>
</comment>
<reference evidence="18 19" key="1">
    <citation type="submission" date="2019-05" db="EMBL/GenBank/DDBJ databases">
        <title>Ruegeria sp. nov., isolated from tidal flat.</title>
        <authorList>
            <person name="Kim W."/>
        </authorList>
    </citation>
    <scope>NUCLEOTIDE SEQUENCE [LARGE SCALE GENOMIC DNA]</scope>
    <source>
        <strain evidence="18 19">CAU 1488</strain>
    </source>
</reference>
<evidence type="ECO:0000313" key="18">
    <source>
        <dbReference type="EMBL" id="TMV08453.1"/>
    </source>
</evidence>
<keyword evidence="9 17" id="KW-1133">Transmembrane helix</keyword>
<evidence type="ECO:0000256" key="6">
    <source>
        <dbReference type="ARBA" id="ARBA00022475"/>
    </source>
</evidence>
<evidence type="ECO:0000256" key="5">
    <source>
        <dbReference type="ARBA" id="ARBA00022448"/>
    </source>
</evidence>
<gene>
    <name evidence="18" type="primary">cyoD</name>
    <name evidence="18" type="ORF">FGK63_04765</name>
</gene>
<dbReference type="PANTHER" id="PTHR36835:SF1">
    <property type="entry name" value="CYTOCHROME BO(3) UBIQUINOL OXIDASE SUBUNIT 4"/>
    <property type="match status" value="1"/>
</dbReference>
<evidence type="ECO:0000256" key="1">
    <source>
        <dbReference type="ARBA" id="ARBA00004651"/>
    </source>
</evidence>
<evidence type="ECO:0000256" key="10">
    <source>
        <dbReference type="ARBA" id="ARBA00023002"/>
    </source>
</evidence>
<dbReference type="InterPro" id="IPR014210">
    <property type="entry name" value="Cyt_o_ubiqinol_oxidase_su4"/>
</dbReference>
<evidence type="ECO:0000256" key="13">
    <source>
        <dbReference type="ARBA" id="ARBA00030071"/>
    </source>
</evidence>
<comment type="function">
    <text evidence="12">Cytochrome bo(3) ubiquinol terminal oxidase is the component of the aerobic respiratory chain of E.coli that predominates when cells are grown at high aeration. Has proton pump activity across the membrane in addition to electron transfer, pumping 2 protons/electron.</text>
</comment>
<accession>A0ABY2WZP2</accession>
<keyword evidence="11 17" id="KW-0472">Membrane</keyword>
<feature type="transmembrane region" description="Helical" evidence="17">
    <location>
        <begin position="36"/>
        <end position="55"/>
    </location>
</feature>
<evidence type="ECO:0000256" key="16">
    <source>
        <dbReference type="ARBA" id="ARBA00032185"/>
    </source>
</evidence>
<evidence type="ECO:0000256" key="2">
    <source>
        <dbReference type="ARBA" id="ARBA00008079"/>
    </source>
</evidence>
<feature type="transmembrane region" description="Helical" evidence="17">
    <location>
        <begin position="7"/>
        <end position="30"/>
    </location>
</feature>
<keyword evidence="5" id="KW-0813">Transport</keyword>
<evidence type="ECO:0000256" key="15">
    <source>
        <dbReference type="ARBA" id="ARBA00031887"/>
    </source>
</evidence>
<proteinExistence type="inferred from homology"/>
<evidence type="ECO:0000313" key="19">
    <source>
        <dbReference type="Proteomes" id="UP001193035"/>
    </source>
</evidence>
<comment type="subunit">
    <text evidence="3">Heterooctamer of two A chains, two B chains, two C chains and two D chains.</text>
</comment>
<sequence length="96" mass="10662">MQGLRPILIGFALAVVLTVLPFGLVATRLLPRDMTLWLVGVAAVTQIMVHLRFFLGIRLGSGDRERNGALIFAFVLLFIMVGGTLWVMGNLNYRMM</sequence>
<evidence type="ECO:0000256" key="14">
    <source>
        <dbReference type="ARBA" id="ARBA00030211"/>
    </source>
</evidence>
<evidence type="ECO:0000256" key="9">
    <source>
        <dbReference type="ARBA" id="ARBA00022989"/>
    </source>
</evidence>
<dbReference type="InterPro" id="IPR050968">
    <property type="entry name" value="Cytochrome_c_oxidase_bac_sub4"/>
</dbReference>
<evidence type="ECO:0000256" key="3">
    <source>
        <dbReference type="ARBA" id="ARBA00011700"/>
    </source>
</evidence>
<organism evidence="18 19">
    <name type="scientific">Ruegeria sediminis</name>
    <dbReference type="NCBI Taxonomy" id="2583820"/>
    <lineage>
        <taxon>Bacteria</taxon>
        <taxon>Pseudomonadati</taxon>
        <taxon>Pseudomonadota</taxon>
        <taxon>Alphaproteobacteria</taxon>
        <taxon>Rhodobacterales</taxon>
        <taxon>Roseobacteraceae</taxon>
        <taxon>Ruegeria</taxon>
    </lineage>
</organism>
<evidence type="ECO:0000256" key="11">
    <source>
        <dbReference type="ARBA" id="ARBA00023136"/>
    </source>
</evidence>
<evidence type="ECO:0000256" key="7">
    <source>
        <dbReference type="ARBA" id="ARBA00022692"/>
    </source>
</evidence>
<evidence type="ECO:0000256" key="17">
    <source>
        <dbReference type="SAM" id="Phobius"/>
    </source>
</evidence>
<dbReference type="InterPro" id="IPR005171">
    <property type="entry name" value="Cyt_c_oxidase_su4_prok"/>
</dbReference>
<name>A0ABY2WZP2_9RHOB</name>
<comment type="similarity">
    <text evidence="2">Belongs to the cytochrome c oxidase bacterial subunit 4 family.</text>
</comment>
<keyword evidence="7 17" id="KW-0812">Transmembrane</keyword>
<dbReference type="Pfam" id="PF03626">
    <property type="entry name" value="COX4_pro"/>
    <property type="match status" value="1"/>
</dbReference>
<feature type="transmembrane region" description="Helical" evidence="17">
    <location>
        <begin position="67"/>
        <end position="88"/>
    </location>
</feature>
<dbReference type="Proteomes" id="UP001193035">
    <property type="component" value="Unassembled WGS sequence"/>
</dbReference>
<keyword evidence="10" id="KW-0560">Oxidoreductase</keyword>
<protein>
    <recommendedName>
        <fullName evidence="4">Cytochrome bo(3) ubiquinol oxidase subunit 4</fullName>
    </recommendedName>
    <alternativeName>
        <fullName evidence="16">Cytochrome o ubiquinol oxidase subunit 4</fullName>
    </alternativeName>
    <alternativeName>
        <fullName evidence="13">Oxidase bo(3) subunit 4</fullName>
    </alternativeName>
    <alternativeName>
        <fullName evidence="14">Ubiquinol oxidase polypeptide IV</fullName>
    </alternativeName>
    <alternativeName>
        <fullName evidence="15">Ubiquinol oxidase subunit 4</fullName>
    </alternativeName>
</protein>
<evidence type="ECO:0000256" key="12">
    <source>
        <dbReference type="ARBA" id="ARBA00025694"/>
    </source>
</evidence>